<dbReference type="Proteomes" id="UP000218113">
    <property type="component" value="Unassembled WGS sequence"/>
</dbReference>
<proteinExistence type="predicted"/>
<evidence type="ECO:0000313" key="2">
    <source>
        <dbReference type="Proteomes" id="UP000218113"/>
    </source>
</evidence>
<evidence type="ECO:0000313" key="1">
    <source>
        <dbReference type="EMBL" id="PCI24987.1"/>
    </source>
</evidence>
<accession>A0A2A4SW58</accession>
<dbReference type="InterPro" id="IPR053154">
    <property type="entry name" value="c-di-AMP_regulator"/>
</dbReference>
<organism evidence="1 2">
    <name type="scientific">SAR324 cluster bacterium</name>
    <dbReference type="NCBI Taxonomy" id="2024889"/>
    <lineage>
        <taxon>Bacteria</taxon>
        <taxon>Deltaproteobacteria</taxon>
        <taxon>SAR324 cluster</taxon>
    </lineage>
</organism>
<dbReference type="PANTHER" id="PTHR37804">
    <property type="entry name" value="CDAA REGULATORY PROTEIN CDAR"/>
    <property type="match status" value="1"/>
</dbReference>
<dbReference type="PANTHER" id="PTHR37804:SF1">
    <property type="entry name" value="CDAA REGULATORY PROTEIN CDAR"/>
    <property type="match status" value="1"/>
</dbReference>
<dbReference type="Gene3D" id="2.170.120.40">
    <property type="entry name" value="YbbR-like domain"/>
    <property type="match status" value="1"/>
</dbReference>
<dbReference type="Pfam" id="PF07949">
    <property type="entry name" value="YbbR"/>
    <property type="match status" value="2"/>
</dbReference>
<name>A0A2A4SW58_9DELT</name>
<dbReference type="Gene3D" id="2.170.120.30">
    <property type="match status" value="2"/>
</dbReference>
<protein>
    <recommendedName>
        <fullName evidence="3">YbbR-like domain-containing protein</fullName>
    </recommendedName>
</protein>
<dbReference type="InterPro" id="IPR012505">
    <property type="entry name" value="YbbR"/>
</dbReference>
<gene>
    <name evidence="1" type="ORF">COB67_11180</name>
</gene>
<evidence type="ECO:0008006" key="3">
    <source>
        <dbReference type="Google" id="ProtNLM"/>
    </source>
</evidence>
<comment type="caution">
    <text evidence="1">The sequence shown here is derived from an EMBL/GenBank/DDBJ whole genome shotgun (WGS) entry which is preliminary data.</text>
</comment>
<reference evidence="2" key="1">
    <citation type="submission" date="2017-08" db="EMBL/GenBank/DDBJ databases">
        <title>A dynamic microbial community with high functional redundancy inhabits the cold, oxic subseafloor aquifer.</title>
        <authorList>
            <person name="Tully B.J."/>
            <person name="Wheat C.G."/>
            <person name="Glazer B.T."/>
            <person name="Huber J.A."/>
        </authorList>
    </citation>
    <scope>NUCLEOTIDE SEQUENCE [LARGE SCALE GENOMIC DNA]</scope>
</reference>
<dbReference type="EMBL" id="NVSR01000117">
    <property type="protein sequence ID" value="PCI24987.1"/>
    <property type="molecule type" value="Genomic_DNA"/>
</dbReference>
<sequence length="315" mass="35638">MILSMKNLFFKNPVQKLLAISFALIIWTLAPEMKKGDLTEVQFFVPVSYVNLPKDFEITSPPVQSLSISVEFSEKEIDNIHPSLFQVILDLEKANAGDINYKISPKNIKSPAGVRIVKISPDSVDLTLEQTIERTLPIRPVFIGEPAEGYVLKKVTMIPNAVKVRGPHSILDNIEQLETRAINIETADSDIDMLVHVLFPKRVTPIAPKPEFYSARITLGSQPINLRFLNIPVGLINQVYVTRINPKVFNIVIRGPQSLLADFSKKDIQAFIDLQDYKPGNYKTSTPTIRLSPEIQIQKIWPPIDIWVLNQKIYE</sequence>
<dbReference type="AlphaFoldDB" id="A0A2A4SW58"/>